<dbReference type="AlphaFoldDB" id="A0A5B6UYB5"/>
<comment type="caution">
    <text evidence="2">The sequence shown here is derived from an EMBL/GenBank/DDBJ whole genome shotgun (WGS) entry which is preliminary data.</text>
</comment>
<accession>A0A5B6UYB5</accession>
<dbReference type="EMBL" id="SMMG02000009">
    <property type="protein sequence ID" value="KAA3461794.1"/>
    <property type="molecule type" value="Genomic_DNA"/>
</dbReference>
<reference evidence="2" key="1">
    <citation type="submission" date="2019-08" db="EMBL/GenBank/DDBJ databases">
        <authorList>
            <person name="Liu F."/>
        </authorList>
    </citation>
    <scope>NUCLEOTIDE SEQUENCE [LARGE SCALE GENOMIC DNA]</scope>
    <source>
        <strain evidence="2">PA1801</strain>
        <tissue evidence="2">Leaf</tissue>
    </source>
</reference>
<organism evidence="2 3">
    <name type="scientific">Gossypium australe</name>
    <dbReference type="NCBI Taxonomy" id="47621"/>
    <lineage>
        <taxon>Eukaryota</taxon>
        <taxon>Viridiplantae</taxon>
        <taxon>Streptophyta</taxon>
        <taxon>Embryophyta</taxon>
        <taxon>Tracheophyta</taxon>
        <taxon>Spermatophyta</taxon>
        <taxon>Magnoliopsida</taxon>
        <taxon>eudicotyledons</taxon>
        <taxon>Gunneridae</taxon>
        <taxon>Pentapetalae</taxon>
        <taxon>rosids</taxon>
        <taxon>malvids</taxon>
        <taxon>Malvales</taxon>
        <taxon>Malvaceae</taxon>
        <taxon>Malvoideae</taxon>
        <taxon>Gossypium</taxon>
    </lineage>
</organism>
<keyword evidence="3" id="KW-1185">Reference proteome</keyword>
<dbReference type="InterPro" id="IPR013103">
    <property type="entry name" value="RVT_2"/>
</dbReference>
<protein>
    <submittedName>
        <fullName evidence="2">Gag/pol protein</fullName>
    </submittedName>
</protein>
<evidence type="ECO:0000313" key="2">
    <source>
        <dbReference type="EMBL" id="KAA3461794.1"/>
    </source>
</evidence>
<proteinExistence type="predicted"/>
<evidence type="ECO:0000313" key="3">
    <source>
        <dbReference type="Proteomes" id="UP000325315"/>
    </source>
</evidence>
<gene>
    <name evidence="2" type="ORF">EPI10_028342</name>
</gene>
<sequence length="304" mass="35680">MRFLSFLYYAWHRGGVKEWDSIQVNRVRRFITEWCGKEKESKVVRHCQFDVTLSEYANLFLGVCAFEQEDDDPFTYDEVMQNVDFKLWEITMKAEMGSMYSNLVWELVDLPEGVKPIRRKWIYKRKGNADRKVETYKQMYVKTAFLNGYLEESIYMMQPTEYIAKGNEHKVCKLIRSIYGLKKASCSWNHKFDQAIKTFGFEQNLNEPCVYKRLGDGKVVFLILYASYIDKILGCYAMIDLNKRNQPSVSEFHLSLDDCPKTTEERENMGKVPYASAVRSLMYAMLCTRLDICFAVGLDSRKST</sequence>
<dbReference type="OrthoDB" id="8048545at2759"/>
<name>A0A5B6UYB5_9ROSI</name>
<feature type="domain" description="Reverse transcriptase Ty1/copia-type" evidence="1">
    <location>
        <begin position="137"/>
        <end position="233"/>
    </location>
</feature>
<evidence type="ECO:0000259" key="1">
    <source>
        <dbReference type="Pfam" id="PF07727"/>
    </source>
</evidence>
<dbReference type="Pfam" id="PF07727">
    <property type="entry name" value="RVT_2"/>
    <property type="match status" value="1"/>
</dbReference>
<dbReference type="Proteomes" id="UP000325315">
    <property type="component" value="Unassembled WGS sequence"/>
</dbReference>